<feature type="compositionally biased region" description="Polar residues" evidence="15">
    <location>
        <begin position="832"/>
        <end position="841"/>
    </location>
</feature>
<evidence type="ECO:0000256" key="12">
    <source>
        <dbReference type="ARBA" id="ARBA00022840"/>
    </source>
</evidence>
<evidence type="ECO:0000256" key="13">
    <source>
        <dbReference type="ARBA" id="ARBA00022844"/>
    </source>
</evidence>
<keyword evidence="11" id="KW-0788">Thiol protease</keyword>
<dbReference type="InterPro" id="IPR043504">
    <property type="entry name" value="Peptidase_S1_PA_chymotrypsin"/>
</dbReference>
<name>A0AAU7E2Y8_9VIRU</name>
<dbReference type="Gene3D" id="1.20.960.20">
    <property type="match status" value="1"/>
</dbReference>
<dbReference type="GO" id="GO:0006508">
    <property type="term" value="P:proteolysis"/>
    <property type="evidence" value="ECO:0007669"/>
    <property type="project" value="UniProtKB-KW"/>
</dbReference>
<dbReference type="Pfam" id="PF00910">
    <property type="entry name" value="RNA_helicase"/>
    <property type="match status" value="1"/>
</dbReference>
<dbReference type="Gene3D" id="3.30.70.270">
    <property type="match status" value="1"/>
</dbReference>
<proteinExistence type="predicted"/>
<reference evidence="19" key="2">
    <citation type="submission" date="2024-02" db="EMBL/GenBank/DDBJ databases">
        <authorList>
            <person name="Hu B."/>
        </authorList>
    </citation>
    <scope>NUCLEOTIDE SEQUENCE</scope>
    <source>
        <strain evidence="19">1A/Kenya/BAT2999/2015</strain>
    </source>
</reference>
<organism evidence="19">
    <name type="scientific">Miniopterus bat picornavirus</name>
    <dbReference type="NCBI Taxonomy" id="3141889"/>
    <lineage>
        <taxon>Viruses</taxon>
        <taxon>Riboviria</taxon>
        <taxon>Orthornavirae</taxon>
        <taxon>Pisuviricota</taxon>
        <taxon>Pisoniviricetes</taxon>
        <taxon>Picornavirales</taxon>
    </lineage>
</organism>
<feature type="domain" description="SF3 helicase" evidence="17">
    <location>
        <begin position="1448"/>
        <end position="1609"/>
    </location>
</feature>
<evidence type="ECO:0000256" key="5">
    <source>
        <dbReference type="ARBA" id="ARBA00022670"/>
    </source>
</evidence>
<protein>
    <recommendedName>
        <fullName evidence="2">Genome polyprotein</fullName>
    </recommendedName>
</protein>
<dbReference type="InterPro" id="IPR043502">
    <property type="entry name" value="DNA/RNA_pol_sf"/>
</dbReference>
<dbReference type="GO" id="GO:0005524">
    <property type="term" value="F:ATP binding"/>
    <property type="evidence" value="ECO:0007669"/>
    <property type="project" value="UniProtKB-KW"/>
</dbReference>
<keyword evidence="8" id="KW-0547">Nucleotide-binding</keyword>
<evidence type="ECO:0000256" key="3">
    <source>
        <dbReference type="ARBA" id="ARBA00022484"/>
    </source>
</evidence>
<dbReference type="InterPro" id="IPR044067">
    <property type="entry name" value="PCV_3C_PRO"/>
</dbReference>
<dbReference type="Gene3D" id="2.40.10.10">
    <property type="entry name" value="Trypsin-like serine proteases"/>
    <property type="match status" value="1"/>
</dbReference>
<evidence type="ECO:0000256" key="2">
    <source>
        <dbReference type="ARBA" id="ARBA00020107"/>
    </source>
</evidence>
<keyword evidence="4" id="KW-0167">Capsid protein</keyword>
<evidence type="ECO:0000256" key="11">
    <source>
        <dbReference type="ARBA" id="ARBA00022807"/>
    </source>
</evidence>
<dbReference type="GO" id="GO:0004197">
    <property type="term" value="F:cysteine-type endopeptidase activity"/>
    <property type="evidence" value="ECO:0007669"/>
    <property type="project" value="InterPro"/>
</dbReference>
<dbReference type="GO" id="GO:0003968">
    <property type="term" value="F:RNA-directed RNA polymerase activity"/>
    <property type="evidence" value="ECO:0007669"/>
    <property type="project" value="UniProtKB-KW"/>
</dbReference>
<dbReference type="PROSITE" id="PS51874">
    <property type="entry name" value="PCV_3C_PRO"/>
    <property type="match status" value="1"/>
</dbReference>
<feature type="region of interest" description="Disordered" evidence="15">
    <location>
        <begin position="820"/>
        <end position="853"/>
    </location>
</feature>
<evidence type="ECO:0000259" key="16">
    <source>
        <dbReference type="PROSITE" id="PS50507"/>
    </source>
</evidence>
<dbReference type="EMBL" id="PP711923">
    <property type="protein sequence ID" value="XBH23995.1"/>
    <property type="molecule type" value="Genomic_RNA"/>
</dbReference>
<keyword evidence="12" id="KW-0067">ATP-binding</keyword>
<keyword evidence="6" id="KW-0808">Transferase</keyword>
<feature type="domain" description="Peptidase C3" evidence="18">
    <location>
        <begin position="1959"/>
        <end position="2171"/>
    </location>
</feature>
<keyword evidence="3" id="KW-0696">RNA-directed RNA polymerase</keyword>
<dbReference type="Pfam" id="PF00680">
    <property type="entry name" value="RdRP_1"/>
    <property type="match status" value="1"/>
</dbReference>
<keyword evidence="10" id="KW-0347">Helicase</keyword>
<dbReference type="GO" id="GO:0003723">
    <property type="term" value="F:RNA binding"/>
    <property type="evidence" value="ECO:0007669"/>
    <property type="project" value="InterPro"/>
</dbReference>
<evidence type="ECO:0000256" key="15">
    <source>
        <dbReference type="SAM" id="MobiDB-lite"/>
    </source>
</evidence>
<comment type="subcellular location">
    <subcellularLocation>
        <location evidence="1">Virion</location>
    </subcellularLocation>
</comment>
<accession>A0AAU7E2Y8</accession>
<evidence type="ECO:0000259" key="17">
    <source>
        <dbReference type="PROSITE" id="PS51218"/>
    </source>
</evidence>
<dbReference type="InterPro" id="IPR029053">
    <property type="entry name" value="Viral_coat"/>
</dbReference>
<dbReference type="InterPro" id="IPR014872">
    <property type="entry name" value="Dicistrovirus_capsid-polyPr_C"/>
</dbReference>
<evidence type="ECO:0000256" key="7">
    <source>
        <dbReference type="ARBA" id="ARBA00022695"/>
    </source>
</evidence>
<evidence type="ECO:0000256" key="4">
    <source>
        <dbReference type="ARBA" id="ARBA00022561"/>
    </source>
</evidence>
<dbReference type="InterPro" id="IPR043128">
    <property type="entry name" value="Rev_trsase/Diguanyl_cyclase"/>
</dbReference>
<dbReference type="InterPro" id="IPR001205">
    <property type="entry name" value="RNA-dir_pol_C"/>
</dbReference>
<dbReference type="Pfam" id="PF08762">
    <property type="entry name" value="CRPV_capsid"/>
    <property type="match status" value="1"/>
</dbReference>
<dbReference type="Pfam" id="PF12264">
    <property type="entry name" value="Waikav_capsid_1"/>
    <property type="match status" value="1"/>
</dbReference>
<dbReference type="InterPro" id="IPR024379">
    <property type="entry name" value="Waikavirus_capsid-1"/>
</dbReference>
<evidence type="ECO:0000256" key="10">
    <source>
        <dbReference type="ARBA" id="ARBA00022806"/>
    </source>
</evidence>
<reference evidence="19" key="1">
    <citation type="journal article" date="2024" name="Microbiome">
        <title>Substantial viral diversity in bats and rodents from East Africa: insights into evolution, recombination, and cocirculation.</title>
        <authorList>
            <person name="Wang D."/>
            <person name="Yang X."/>
            <person name="Ren Z."/>
            <person name="Hu B."/>
            <person name="Zhao H."/>
            <person name="Yang K."/>
            <person name="Shi P."/>
            <person name="Zhang Z."/>
            <person name="Feng Q."/>
            <person name="Nawenja C.V."/>
            <person name="Obanda V."/>
            <person name="Robert K."/>
            <person name="Nalikka B."/>
            <person name="Waruhiu C.N."/>
            <person name="Ochola G.O."/>
            <person name="Onyuok S.O."/>
            <person name="Ochieng H."/>
            <person name="Li B."/>
            <person name="Zhu Y."/>
            <person name="Si H."/>
            <person name="Yin J."/>
            <person name="Kristiansen K."/>
            <person name="Jin X."/>
            <person name="Xu X."/>
            <person name="Xiao M."/>
            <person name="Agwanda B."/>
            <person name="Ommeh S."/>
            <person name="Li J."/>
            <person name="Shi Z.L."/>
        </authorList>
    </citation>
    <scope>NUCLEOTIDE SEQUENCE</scope>
    <source>
        <strain evidence="19">1A/Kenya/BAT2999/2015</strain>
    </source>
</reference>
<keyword evidence="14" id="KW-0693">Viral RNA replication</keyword>
<dbReference type="CDD" id="cd23169">
    <property type="entry name" value="ps-ssRNAv-Picornavirales"/>
    <property type="match status" value="1"/>
</dbReference>
<feature type="domain" description="RdRp catalytic" evidence="16">
    <location>
        <begin position="2445"/>
        <end position="2580"/>
    </location>
</feature>
<keyword evidence="7" id="KW-0548">Nucleotidyltransferase</keyword>
<dbReference type="Pfam" id="PF00073">
    <property type="entry name" value="Rhv"/>
    <property type="match status" value="1"/>
</dbReference>
<dbReference type="CDD" id="cd00205">
    <property type="entry name" value="rhv_like"/>
    <property type="match status" value="2"/>
</dbReference>
<dbReference type="PROSITE" id="PS51218">
    <property type="entry name" value="SF3_HELICASE_2"/>
    <property type="match status" value="1"/>
</dbReference>
<dbReference type="GO" id="GO:0003724">
    <property type="term" value="F:RNA helicase activity"/>
    <property type="evidence" value="ECO:0007669"/>
    <property type="project" value="InterPro"/>
</dbReference>
<dbReference type="PROSITE" id="PS50507">
    <property type="entry name" value="RDRP_SSRNA_POS"/>
    <property type="match status" value="1"/>
</dbReference>
<keyword evidence="5" id="KW-0645">Protease</keyword>
<dbReference type="SUPFAM" id="SSF88633">
    <property type="entry name" value="Positive stranded ssRNA viruses"/>
    <property type="match status" value="3"/>
</dbReference>
<dbReference type="GO" id="GO:0039694">
    <property type="term" value="P:viral RNA genome replication"/>
    <property type="evidence" value="ECO:0007669"/>
    <property type="project" value="InterPro"/>
</dbReference>
<evidence type="ECO:0000313" key="19">
    <source>
        <dbReference type="EMBL" id="XBH23995.1"/>
    </source>
</evidence>
<evidence type="ECO:0000256" key="8">
    <source>
        <dbReference type="ARBA" id="ARBA00022741"/>
    </source>
</evidence>
<dbReference type="SUPFAM" id="SSF50494">
    <property type="entry name" value="Trypsin-like serine proteases"/>
    <property type="match status" value="1"/>
</dbReference>
<dbReference type="SUPFAM" id="SSF56672">
    <property type="entry name" value="DNA/RNA polymerases"/>
    <property type="match status" value="1"/>
</dbReference>
<dbReference type="InterPro" id="IPR000605">
    <property type="entry name" value="Helicase_SF3_ssDNA/RNA_vir"/>
</dbReference>
<evidence type="ECO:0000256" key="14">
    <source>
        <dbReference type="ARBA" id="ARBA00022953"/>
    </source>
</evidence>
<evidence type="ECO:0000259" key="18">
    <source>
        <dbReference type="PROSITE" id="PS51874"/>
    </source>
</evidence>
<evidence type="ECO:0000256" key="6">
    <source>
        <dbReference type="ARBA" id="ARBA00022679"/>
    </source>
</evidence>
<dbReference type="InterPro" id="IPR033703">
    <property type="entry name" value="Rhv-like"/>
</dbReference>
<dbReference type="Gene3D" id="2.60.120.20">
    <property type="match status" value="3"/>
</dbReference>
<sequence length="2902" mass="329909">MDNLMKTTPPPTPIYKEEKISELSKLCLHDTNDSSDEVDTQNTNSSTYAIYSDREGALIGFMTIEEGQPPHKDHFFTVMDTEKNTSIASGQFFDVIFPEEEGRTPDDFTPKELDGIKRQAFKKKLNKITMRFSRGKWRLFCSIVRNHERFQVEQKHANIIDVCMLHEDVALELARDVQRLKPQQRKRRAESGNTREQLIALTGYDIDDPEQATQLKNLVKVQQQPDRYFKPIPDYPFRKPNYTYYEKKRAEWWDAHPEAAWQAAQDWQKMRQNPCKPRPKAEAGINQQDVVIQNENTVFTDQRETVTDEAYITAQQQPDLKNMSMPEEEWHVRNIMAKPLPFWSGDWSTGDPLGKIIKQWTIPGDVFFGQHYNQVATFTFFRGHPRIRFQLNGTKFHAGRLMVAFIPAYSFAEYDDKLYSVSNLTSLPHVILDASIANSGELNLPFIHMNSYFNSAAETRTWQSLGRLVLVVFNKLRAATTSSQTIGLTGWISFDNCELHQPCFAHDVNLPKGSGTAKAESGLEGLVKSALPTVLDIAAPELGVVGDVLGGAANMDKPTDPIEIQRWVPNAVTGLSTGDGIDRASRLCLTPGSYTVPDAEIISTTNDDMNLLELCKIPVRIELFDWSSGMTTGTRKAHIPVCPNLFTGYATNEKVTPAVEVITPTLISYISRYFKYWRGGLRYKIQVVASQMHTGRLMVSYGAGINIQDPSPFNKAATLNTYVIDLQEKHEVEFVVPFFAERPWLRCDRFRKYDEDGKDDTQDNYEQVGFLDIFILNRLSHPDAVSSSVAVNVFISAADDFELAFPSDLAGFQGIGNPIEPPSKRLAPKAESLTTEETVSSRTDESTLTLGKGSGKLGPAAAITMGENAMDLKKLLRRYTKAYSVRTGSVVSETTYMAFVNTPDLSGVCAKFAGTEGVQCRTALSHFSQLFTFWRGSLRYKLVFSTISDEAQGGVTIRVFHIPGVFTYGKFSLNQLDQEGRAMMAAFESQGTIAATTGIQGSLEFEIPFYTPYTQLRTFTSGGYGALDATGLVFIVIDAANKGLNQKCVFDLYQSGGDDFTLNYLRAAPRIQFTKDYDTNRVMSDNAPFIFNTNTPPPLKQAVLLAPQKEKPKAEALLDYVPGVTSVKTTVANLNQSAAKVESVCDTANHILQQASKKLGMSSNAEDEDETTTIFEDIADVTKSLGSPIMTVVEGLMNYINMAPTKIAEYLKPQITAADILADVANLVSGLTAFHYSTNIIQKICAVVTIVSTLLKDVSVAIKNQLYHFTTSVFTTINGCKQGNQQPKAETAGLDLVAPLSATLAVAMGMIGFKKIPTDRETIDLCKAISEKLKLFNFSSTALSNIKNLWKEISELVQWCIDWVMNLIAPQMLAQLKLQREFDDIEQWAGFIDSLENVAYADKIHYDYEFKNKIYRAIDTGKRYNTLLLEGKCGRAASVIREYVRKIHEIGLHCEKSKNELPFRKDPFCIAMFGETDIGKSGCITTIGFDIMDSLNYPLHNRWCAINCTEKFFSENYRQQAAVYFDDFSTFTSEEQYQKFFNLKANTAYPLDMAFRKGEYFNSDFIFMTTNTPYPEPNFVTNHSALLRRRDLLVEAAWIDDDDIQNALREKRNMAQFRKLDNTHLKFRLRNSQDPQSTPGAWMTYAELIQECIVEARSHLERQQQKLTNDLTRAGYIVPRAEAGEMRKICKEATRQCPRLMLFDPELWDHLTYDPEEDRFDMYIQHSGPMETEWEKCQEFFEEYEMDVQQALKRCSYVVKPKTPLKSKITTGFAEFKDFISQQIRKVFVAYPWLHDVAKWSILLAAAVGSVACMWLGLKTIGHACACKALIGYGYRCGFCGKWPALKNVREGYKPVLLGLWRDLYGDLPYRDFHITTPAEESALLSVQKARKTEVTEPYIATRRHAESIYSDVTKGAKVTKVTANTGPYQQDVKGAKITKVTANTGPTNFEKETSNIKPAAESQQTEAIVTQRVFPYLYKLRSRGKVGLPSQTVTSYAIGQRYIMTVKHFFHGFDEGDHFEICHNGEWMNIEYVRSRITEIPKKDLLIYDMPIQFHAHKDNTKHFIGEEELCNFQKGTGTLCKLDVALRSVQVDNLKVVAIKELEYEMDINNQTIPIYVQNAWKYQKCSSYGDCGSPLVAYSDRLRGKILGIHVASDSELSYSQLVTRQMLEKLITRKEGTPMPVAEAKFGNLIPKGHLGRIGKAPAGKGFFQGPKTEIIPTAIHGLISKPTTFPSVLTINDPRLEKRVHPLRLGIEKYSFTSTPFPQKHRDIVNEMMREECRMMIRTRDPEPLSWEQACNGIPEIEGYERLPKNTSPGYPWILTRPAGACGKAYLFNEETGLPLFELQKAIEFREQKAKMNERVESVWIDCLKDERRPLEKIKKGSTRVFTIPPVDFSLLMRKYTLDFCVAVKNSRSFMDCKVGMDPQSLEWTTLYYWLAEFSPYCVAGDFSRFDGSMPADLIDDVREDIEYFYSTFGKSSLEDSNVRKILFDELIHTIHLAKDEFYMTHIGNKSGNPITVILNSRINKRYMALAWLGLCEKFQKWDYYSMASFQANVRCAIYGDDNLLSIKQEVIEWYNQETISEYLAEYKIIYTNEEKSGITKFKKLDECAFLKQTFHNHTTINMIKVPHMKQQTILELLNWTRVAPDQDELLFDNCNDALRFAYFYGEKYFNQLREKIIKALETVDKTWLPKTYTDYHLWFLVTIGALQSKKSAEGFLQDLAHSDTPRWKKVLTALTVGPLAWTIVKLRGPVKDDGRLRTERKAVCIPSGEGKTWLCEHYPELFVDHDDVTLPALEKELQNVKSLEKWSAVGNALLNPQHYDTPEDDKRILLTHHPNTTNRTILGKYVLPYPNFNRNNFVNRLLLDKPQKLEREKRNAELISLARRELGIKCDNTCFN</sequence>
<evidence type="ECO:0000256" key="9">
    <source>
        <dbReference type="ARBA" id="ARBA00022801"/>
    </source>
</evidence>
<dbReference type="InterPro" id="IPR001676">
    <property type="entry name" value="Picornavirus_capsid"/>
</dbReference>
<dbReference type="InterPro" id="IPR014759">
    <property type="entry name" value="Helicase_SF3_ssRNA_vir"/>
</dbReference>
<dbReference type="InterPro" id="IPR007094">
    <property type="entry name" value="RNA-dir_pol_PSvirus"/>
</dbReference>
<dbReference type="InterPro" id="IPR009003">
    <property type="entry name" value="Peptidase_S1_PA"/>
</dbReference>
<dbReference type="GO" id="GO:0005198">
    <property type="term" value="F:structural molecule activity"/>
    <property type="evidence" value="ECO:0007669"/>
    <property type="project" value="InterPro"/>
</dbReference>
<dbReference type="GO" id="GO:0019028">
    <property type="term" value="C:viral capsid"/>
    <property type="evidence" value="ECO:0007669"/>
    <property type="project" value="UniProtKB-KW"/>
</dbReference>
<evidence type="ECO:0000256" key="1">
    <source>
        <dbReference type="ARBA" id="ARBA00004328"/>
    </source>
</evidence>
<keyword evidence="9" id="KW-0378">Hydrolase</keyword>
<keyword evidence="13" id="KW-0946">Virion</keyword>
<dbReference type="GO" id="GO:0006351">
    <property type="term" value="P:DNA-templated transcription"/>
    <property type="evidence" value="ECO:0007669"/>
    <property type="project" value="InterPro"/>
</dbReference>